<evidence type="ECO:0000256" key="5">
    <source>
        <dbReference type="SAM" id="Phobius"/>
    </source>
</evidence>
<dbReference type="OMA" id="TRKNRRC"/>
<dbReference type="PROSITE" id="PS00251">
    <property type="entry name" value="THD_1"/>
    <property type="match status" value="1"/>
</dbReference>
<name>A0A4W4EJA5_ELEEL</name>
<dbReference type="GO" id="GO:0006955">
    <property type="term" value="P:immune response"/>
    <property type="evidence" value="ECO:0007669"/>
    <property type="project" value="InterPro"/>
</dbReference>
<dbReference type="AlphaFoldDB" id="A0A4W4EJA5"/>
<keyword evidence="8" id="KW-1185">Reference proteome</keyword>
<dbReference type="GO" id="GO:0005164">
    <property type="term" value="F:tumor necrosis factor receptor binding"/>
    <property type="evidence" value="ECO:0007669"/>
    <property type="project" value="InterPro"/>
</dbReference>
<evidence type="ECO:0000256" key="1">
    <source>
        <dbReference type="ARBA" id="ARBA00004370"/>
    </source>
</evidence>
<keyword evidence="3" id="KW-0202">Cytokine</keyword>
<dbReference type="InterPro" id="IPR006052">
    <property type="entry name" value="TNF_dom"/>
</dbReference>
<evidence type="ECO:0000256" key="3">
    <source>
        <dbReference type="ARBA" id="ARBA00022514"/>
    </source>
</evidence>
<sequence length="269" mass="30859">MAANYYRGYLRSHSDMEHGRARFPSAASTHRPLVLGALALMGLLQVASTVMILLHLTGYLREVSQEPTRLEVHSEPIIADALRDTQTREKCKRRNAAPVAHLSVKTPIDFSTEPAVVTTVHWDQDRSILIRFKYHDGRLVMAEQGLYYVYAKTCFRYAADHASKKQDVSNAQLIQYIYHEIHSQSKFRPVLLSKSGGTLQWSNRNYNMYCVQQGRSVRLQKSDGLFVNVSNSWLLDPEPEGTYFDSWTVFRRVRVIDRSTSNQTEFGTR</sequence>
<dbReference type="PROSITE" id="PS50049">
    <property type="entry name" value="THD_2"/>
    <property type="match status" value="1"/>
</dbReference>
<dbReference type="InterPro" id="IPR008983">
    <property type="entry name" value="Tumour_necrosis_fac-like_dom"/>
</dbReference>
<reference evidence="8" key="1">
    <citation type="journal article" date="2014" name="Science">
        <title>Nonhuman genetics. Genomic basis for the convergent evolution of electric organs.</title>
        <authorList>
            <person name="Gallant J.R."/>
            <person name="Traeger L.L."/>
            <person name="Volkening J.D."/>
            <person name="Moffett H."/>
            <person name="Chen P.H."/>
            <person name="Novina C.D."/>
            <person name="Phillips G.N.Jr."/>
            <person name="Anand R."/>
            <person name="Wells G.B."/>
            <person name="Pinch M."/>
            <person name="Guth R."/>
            <person name="Unguez G.A."/>
            <person name="Albert J.S."/>
            <person name="Zakon H.H."/>
            <person name="Samanta M.P."/>
            <person name="Sussman M.R."/>
        </authorList>
    </citation>
    <scope>NUCLEOTIDE SEQUENCE [LARGE SCALE GENOMIC DNA]</scope>
</reference>
<gene>
    <name evidence="7" type="primary">TNFSF11</name>
</gene>
<dbReference type="GeneTree" id="ENSGT01130000278318"/>
<feature type="transmembrane region" description="Helical" evidence="5">
    <location>
        <begin position="33"/>
        <end position="54"/>
    </location>
</feature>
<dbReference type="Pfam" id="PF00229">
    <property type="entry name" value="TNF"/>
    <property type="match status" value="1"/>
</dbReference>
<evidence type="ECO:0000256" key="4">
    <source>
        <dbReference type="ARBA" id="ARBA00023136"/>
    </source>
</evidence>
<evidence type="ECO:0000259" key="6">
    <source>
        <dbReference type="PROSITE" id="PS50049"/>
    </source>
</evidence>
<evidence type="ECO:0000313" key="8">
    <source>
        <dbReference type="Proteomes" id="UP000314983"/>
    </source>
</evidence>
<dbReference type="GO" id="GO:0005615">
    <property type="term" value="C:extracellular space"/>
    <property type="evidence" value="ECO:0007669"/>
    <property type="project" value="UniProtKB-KW"/>
</dbReference>
<evidence type="ECO:0000313" key="7">
    <source>
        <dbReference type="Ensembl" id="ENSEEEP00000011455.1"/>
    </source>
</evidence>
<feature type="domain" description="THD" evidence="6">
    <location>
        <begin position="98"/>
        <end position="252"/>
    </location>
</feature>
<comment type="similarity">
    <text evidence="2">Belongs to the tumor necrosis factor family.</text>
</comment>
<keyword evidence="5" id="KW-0812">Transmembrane</keyword>
<dbReference type="SUPFAM" id="SSF49842">
    <property type="entry name" value="TNF-like"/>
    <property type="match status" value="1"/>
</dbReference>
<keyword evidence="4 5" id="KW-0472">Membrane</keyword>
<reference evidence="8" key="2">
    <citation type="journal article" date="2017" name="Sci. Adv.">
        <title>A tail of two voltages: Proteomic comparison of the three electric organs of the electric eel.</title>
        <authorList>
            <person name="Traeger L.L."/>
            <person name="Sabat G."/>
            <person name="Barrett-Wilt G.A."/>
            <person name="Wells G.B."/>
            <person name="Sussman M.R."/>
        </authorList>
    </citation>
    <scope>NUCLEOTIDE SEQUENCE [LARGE SCALE GENOMIC DNA]</scope>
</reference>
<dbReference type="SMART" id="SM00207">
    <property type="entry name" value="TNF"/>
    <property type="match status" value="1"/>
</dbReference>
<keyword evidence="5" id="KW-1133">Transmembrane helix</keyword>
<accession>A0A4W4EJA5</accession>
<dbReference type="GO" id="GO:0005125">
    <property type="term" value="F:cytokine activity"/>
    <property type="evidence" value="ECO:0007669"/>
    <property type="project" value="UniProtKB-KW"/>
</dbReference>
<protein>
    <recommendedName>
        <fullName evidence="6">THD domain-containing protein</fullName>
    </recommendedName>
</protein>
<comment type="subcellular location">
    <subcellularLocation>
        <location evidence="1">Membrane</location>
    </subcellularLocation>
</comment>
<proteinExistence type="inferred from homology"/>
<organism evidence="7 8">
    <name type="scientific">Electrophorus electricus</name>
    <name type="common">Electric eel</name>
    <name type="synonym">Gymnotus electricus</name>
    <dbReference type="NCBI Taxonomy" id="8005"/>
    <lineage>
        <taxon>Eukaryota</taxon>
        <taxon>Metazoa</taxon>
        <taxon>Chordata</taxon>
        <taxon>Craniata</taxon>
        <taxon>Vertebrata</taxon>
        <taxon>Euteleostomi</taxon>
        <taxon>Actinopterygii</taxon>
        <taxon>Neopterygii</taxon>
        <taxon>Teleostei</taxon>
        <taxon>Ostariophysi</taxon>
        <taxon>Gymnotiformes</taxon>
        <taxon>Gymnotoidei</taxon>
        <taxon>Gymnotidae</taxon>
        <taxon>Electrophorus</taxon>
    </lineage>
</organism>
<evidence type="ECO:0000256" key="2">
    <source>
        <dbReference type="ARBA" id="ARBA00008670"/>
    </source>
</evidence>
<dbReference type="PANTHER" id="PTHR11471">
    <property type="entry name" value="TUMOR NECROSIS FACTOR FAMILY MEMBER"/>
    <property type="match status" value="1"/>
</dbReference>
<dbReference type="Proteomes" id="UP000314983">
    <property type="component" value="Chromosome 2"/>
</dbReference>
<reference evidence="7" key="3">
    <citation type="submission" date="2020-05" db="EMBL/GenBank/DDBJ databases">
        <title>Electrophorus electricus (electric eel) genome, fEleEle1, primary haplotype.</title>
        <authorList>
            <person name="Myers G."/>
            <person name="Meyer A."/>
            <person name="Fedrigo O."/>
            <person name="Formenti G."/>
            <person name="Rhie A."/>
            <person name="Tracey A."/>
            <person name="Sims Y."/>
            <person name="Jarvis E.D."/>
        </authorList>
    </citation>
    <scope>NUCLEOTIDE SEQUENCE [LARGE SCALE GENOMIC DNA]</scope>
</reference>
<dbReference type="STRING" id="8005.ENSEEEP00000011455"/>
<dbReference type="GO" id="GO:0016020">
    <property type="term" value="C:membrane"/>
    <property type="evidence" value="ECO:0007669"/>
    <property type="project" value="UniProtKB-SubCell"/>
</dbReference>
<dbReference type="Gene3D" id="2.60.120.40">
    <property type="match status" value="1"/>
</dbReference>
<dbReference type="PANTHER" id="PTHR11471:SF54">
    <property type="entry name" value="TNF SUPERFAMILY MEMBER 11"/>
    <property type="match status" value="1"/>
</dbReference>
<reference evidence="7" key="5">
    <citation type="submission" date="2025-09" db="UniProtKB">
        <authorList>
            <consortium name="Ensembl"/>
        </authorList>
    </citation>
    <scope>IDENTIFICATION</scope>
</reference>
<reference evidence="7" key="4">
    <citation type="submission" date="2025-08" db="UniProtKB">
        <authorList>
            <consortium name="Ensembl"/>
        </authorList>
    </citation>
    <scope>IDENTIFICATION</scope>
</reference>
<dbReference type="InterPro" id="IPR021184">
    <property type="entry name" value="TNF_CS"/>
</dbReference>
<dbReference type="GO" id="GO:0009612">
    <property type="term" value="P:response to mechanical stimulus"/>
    <property type="evidence" value="ECO:0007669"/>
    <property type="project" value="Ensembl"/>
</dbReference>
<dbReference type="Ensembl" id="ENSEEET00000011590.2">
    <property type="protein sequence ID" value="ENSEEEP00000011455.1"/>
    <property type="gene ID" value="ENSEEEG00000005787.2"/>
</dbReference>